<evidence type="ECO:0000313" key="10">
    <source>
        <dbReference type="Proteomes" id="UP000230055"/>
    </source>
</evidence>
<dbReference type="Pfam" id="PF13023">
    <property type="entry name" value="HD_3"/>
    <property type="match status" value="1"/>
</dbReference>
<comment type="cofactor">
    <cofactor evidence="2">
        <name>Mn(2+)</name>
        <dbReference type="ChEBI" id="CHEBI:29035"/>
    </cofactor>
</comment>
<evidence type="ECO:0000256" key="2">
    <source>
        <dbReference type="ARBA" id="ARBA00001936"/>
    </source>
</evidence>
<evidence type="ECO:0000256" key="7">
    <source>
        <dbReference type="ARBA" id="ARBA00022801"/>
    </source>
</evidence>
<dbReference type="EMBL" id="PFLX01000001">
    <property type="protein sequence ID" value="PIY91088.1"/>
    <property type="molecule type" value="Genomic_DNA"/>
</dbReference>
<dbReference type="GO" id="GO:0002953">
    <property type="term" value="F:5'-deoxynucleotidase activity"/>
    <property type="evidence" value="ECO:0007669"/>
    <property type="project" value="UniProtKB-EC"/>
</dbReference>
<name>A0A2M7R917_9BACT</name>
<comment type="catalytic activity">
    <reaction evidence="1">
        <text>a 2'-deoxyribonucleoside 5'-phosphate + H2O = a 2'-deoxyribonucleoside + phosphate</text>
        <dbReference type="Rhea" id="RHEA:36167"/>
        <dbReference type="ChEBI" id="CHEBI:15377"/>
        <dbReference type="ChEBI" id="CHEBI:18274"/>
        <dbReference type="ChEBI" id="CHEBI:43474"/>
        <dbReference type="ChEBI" id="CHEBI:65317"/>
        <dbReference type="EC" id="3.1.3.89"/>
    </reaction>
</comment>
<gene>
    <name evidence="9" type="ORF">COY72_00070</name>
</gene>
<dbReference type="InterPro" id="IPR039356">
    <property type="entry name" value="YfbR/HDDC2"/>
</dbReference>
<organism evidence="9 10">
    <name type="scientific">Candidatus Nealsonbacteria bacterium CG_4_10_14_0_8_um_filter_35_10</name>
    <dbReference type="NCBI Taxonomy" id="1974683"/>
    <lineage>
        <taxon>Bacteria</taxon>
        <taxon>Candidatus Nealsoniibacteriota</taxon>
    </lineage>
</organism>
<protein>
    <recommendedName>
        <fullName evidence="5">5'-deoxynucleotidase</fullName>
        <ecNumber evidence="5">3.1.3.89</ecNumber>
    </recommendedName>
</protein>
<reference evidence="10" key="1">
    <citation type="submission" date="2017-09" db="EMBL/GenBank/DDBJ databases">
        <title>Depth-based differentiation of microbial function through sediment-hosted aquifers and enrichment of novel symbionts in the deep terrestrial subsurface.</title>
        <authorList>
            <person name="Probst A.J."/>
            <person name="Ladd B."/>
            <person name="Jarett J.K."/>
            <person name="Geller-Mcgrath D.E."/>
            <person name="Sieber C.M.K."/>
            <person name="Emerson J.B."/>
            <person name="Anantharaman K."/>
            <person name="Thomas B.C."/>
            <person name="Malmstrom R."/>
            <person name="Stieglmeier M."/>
            <person name="Klingl A."/>
            <person name="Woyke T."/>
            <person name="Ryan C.M."/>
            <person name="Banfield J.F."/>
        </authorList>
    </citation>
    <scope>NUCLEOTIDE SEQUENCE [LARGE SCALE GENOMIC DNA]</scope>
</reference>
<dbReference type="InterPro" id="IPR003607">
    <property type="entry name" value="HD/PDEase_dom"/>
</dbReference>
<dbReference type="SMART" id="SM00471">
    <property type="entry name" value="HDc"/>
    <property type="match status" value="1"/>
</dbReference>
<sequence>MKRRGIVKLNSETKKLVDFLFETRILKYLPKSSLSYLRSPFPENVAEHTFYVTIIAWILANLEKADENKIIKMALIHDLAEVRGGERNLINKFYSQTLNEPRIIKEISKDHNLKNFGIEKLFEEFFEEKTKEAKITKDADVLADMLLEKEVLDSGNQKAKRWLAVSLSRLKTKGGKDLGKLLIGTDSDAWWLQIAKKYILLTKFM</sequence>
<proteinExistence type="predicted"/>
<evidence type="ECO:0000256" key="3">
    <source>
        <dbReference type="ARBA" id="ARBA00001941"/>
    </source>
</evidence>
<evidence type="ECO:0000259" key="8">
    <source>
        <dbReference type="SMART" id="SM00471"/>
    </source>
</evidence>
<keyword evidence="7 9" id="KW-0378">Hydrolase</keyword>
<dbReference type="PANTHER" id="PTHR11845:SF13">
    <property type="entry name" value="5'-DEOXYNUCLEOTIDASE HDDC2"/>
    <property type="match status" value="1"/>
</dbReference>
<comment type="cofactor">
    <cofactor evidence="3">
        <name>Co(2+)</name>
        <dbReference type="ChEBI" id="CHEBI:48828"/>
    </cofactor>
</comment>
<dbReference type="SUPFAM" id="SSF109604">
    <property type="entry name" value="HD-domain/PDEase-like"/>
    <property type="match status" value="1"/>
</dbReference>
<dbReference type="Gene3D" id="1.10.3210.10">
    <property type="entry name" value="Hypothetical protein af1432"/>
    <property type="match status" value="1"/>
</dbReference>
<evidence type="ECO:0000256" key="5">
    <source>
        <dbReference type="ARBA" id="ARBA00012964"/>
    </source>
</evidence>
<evidence type="ECO:0000256" key="1">
    <source>
        <dbReference type="ARBA" id="ARBA00001638"/>
    </source>
</evidence>
<accession>A0A2M7R917</accession>
<evidence type="ECO:0000256" key="4">
    <source>
        <dbReference type="ARBA" id="ARBA00011738"/>
    </source>
</evidence>
<evidence type="ECO:0000313" key="9">
    <source>
        <dbReference type="EMBL" id="PIY91088.1"/>
    </source>
</evidence>
<feature type="domain" description="HD/PDEase" evidence="8">
    <location>
        <begin position="41"/>
        <end position="154"/>
    </location>
</feature>
<dbReference type="GO" id="GO:0005737">
    <property type="term" value="C:cytoplasm"/>
    <property type="evidence" value="ECO:0007669"/>
    <property type="project" value="TreeGrafter"/>
</dbReference>
<dbReference type="EC" id="3.1.3.89" evidence="5"/>
<dbReference type="GO" id="GO:0046872">
    <property type="term" value="F:metal ion binding"/>
    <property type="evidence" value="ECO:0007669"/>
    <property type="project" value="UniProtKB-KW"/>
</dbReference>
<dbReference type="Proteomes" id="UP000230055">
    <property type="component" value="Unassembled WGS sequence"/>
</dbReference>
<dbReference type="PANTHER" id="PTHR11845">
    <property type="entry name" value="5'-DEOXYNUCLEOTIDASE HDDC2"/>
    <property type="match status" value="1"/>
</dbReference>
<keyword evidence="6" id="KW-0479">Metal-binding</keyword>
<comment type="subunit">
    <text evidence="4">Homodimer.</text>
</comment>
<evidence type="ECO:0000256" key="6">
    <source>
        <dbReference type="ARBA" id="ARBA00022723"/>
    </source>
</evidence>
<dbReference type="AlphaFoldDB" id="A0A2M7R917"/>
<comment type="caution">
    <text evidence="9">The sequence shown here is derived from an EMBL/GenBank/DDBJ whole genome shotgun (WGS) entry which is preliminary data.</text>
</comment>
<dbReference type="InterPro" id="IPR006674">
    <property type="entry name" value="HD_domain"/>
</dbReference>